<accession>A0A150XFH3</accession>
<dbReference type="AlphaFoldDB" id="A0A150XFH3"/>
<dbReference type="OrthoDB" id="964597at2"/>
<name>A0A150XFH3_9BACT</name>
<evidence type="ECO:0000313" key="1">
    <source>
        <dbReference type="EMBL" id="KYG77436.1"/>
    </source>
</evidence>
<keyword evidence="2" id="KW-1185">Reference proteome</keyword>
<evidence type="ECO:0000313" key="2">
    <source>
        <dbReference type="Proteomes" id="UP000075606"/>
    </source>
</evidence>
<dbReference type="EMBL" id="LRPC01000001">
    <property type="protein sequence ID" value="KYG77436.1"/>
    <property type="molecule type" value="Genomic_DNA"/>
</dbReference>
<dbReference type="STRING" id="333140.AWW68_01300"/>
<dbReference type="RefSeq" id="WP_068215765.1">
    <property type="nucleotide sequence ID" value="NZ_CP139724.1"/>
</dbReference>
<dbReference type="Proteomes" id="UP000075606">
    <property type="component" value="Unassembled WGS sequence"/>
</dbReference>
<comment type="caution">
    <text evidence="1">The sequence shown here is derived from an EMBL/GenBank/DDBJ whole genome shotgun (WGS) entry which is preliminary data.</text>
</comment>
<proteinExistence type="predicted"/>
<sequence length="124" mass="13692">MSSKEELEATSKELKDSIEDQFDEMKEKVQKAGKIGLAVGGGLLAVLLVSQLFSSDEKEEEQAEETTKKKKKKKSKVVRQIARSNFLGNSLKEQAILFALGLAAKQLKTFITDLNNSNDKEGSE</sequence>
<reference evidence="1 2" key="1">
    <citation type="submission" date="2016-01" db="EMBL/GenBank/DDBJ databases">
        <title>Genome sequencing of Roseivirga spongicola UST030701-084.</title>
        <authorList>
            <person name="Selvaratnam C."/>
            <person name="Thevarajoo S."/>
            <person name="Goh K.M."/>
            <person name="Ee R."/>
            <person name="Chan K.-G."/>
            <person name="Chong C.S."/>
        </authorList>
    </citation>
    <scope>NUCLEOTIDE SEQUENCE [LARGE SCALE GENOMIC DNA]</scope>
    <source>
        <strain evidence="1 2">UST030701-084</strain>
    </source>
</reference>
<gene>
    <name evidence="1" type="ORF">AWW68_01300</name>
</gene>
<organism evidence="1 2">
    <name type="scientific">Roseivirga spongicola</name>
    <dbReference type="NCBI Taxonomy" id="333140"/>
    <lineage>
        <taxon>Bacteria</taxon>
        <taxon>Pseudomonadati</taxon>
        <taxon>Bacteroidota</taxon>
        <taxon>Cytophagia</taxon>
        <taxon>Cytophagales</taxon>
        <taxon>Roseivirgaceae</taxon>
        <taxon>Roseivirga</taxon>
    </lineage>
</organism>
<protein>
    <submittedName>
        <fullName evidence="1">Uncharacterized protein</fullName>
    </submittedName>
</protein>